<feature type="transmembrane region" description="Helical" evidence="5">
    <location>
        <begin position="99"/>
        <end position="120"/>
    </location>
</feature>
<dbReference type="PANTHER" id="PTHR11814">
    <property type="entry name" value="SULFATE TRANSPORTER"/>
    <property type="match status" value="1"/>
</dbReference>
<dbReference type="Gene3D" id="3.30.750.24">
    <property type="entry name" value="STAS domain"/>
    <property type="match status" value="1"/>
</dbReference>
<dbReference type="GO" id="GO:0055085">
    <property type="term" value="P:transmembrane transport"/>
    <property type="evidence" value="ECO:0007669"/>
    <property type="project" value="InterPro"/>
</dbReference>
<feature type="transmembrane region" description="Helical" evidence="5">
    <location>
        <begin position="386"/>
        <end position="414"/>
    </location>
</feature>
<evidence type="ECO:0000256" key="5">
    <source>
        <dbReference type="SAM" id="Phobius"/>
    </source>
</evidence>
<evidence type="ECO:0000313" key="8">
    <source>
        <dbReference type="Proteomes" id="UP000000271"/>
    </source>
</evidence>
<dbReference type="InterPro" id="IPR036513">
    <property type="entry name" value="STAS_dom_sf"/>
</dbReference>
<dbReference type="eggNOG" id="COG0659">
    <property type="taxonomic scope" value="Bacteria"/>
</dbReference>
<feature type="transmembrane region" description="Helical" evidence="5">
    <location>
        <begin position="349"/>
        <end position="366"/>
    </location>
</feature>
<dbReference type="RefSeq" id="WP_013171408.1">
    <property type="nucleotide sequence ID" value="NC_014219.1"/>
</dbReference>
<dbReference type="PROSITE" id="PS50801">
    <property type="entry name" value="STAS"/>
    <property type="match status" value="1"/>
</dbReference>
<feature type="transmembrane region" description="Helical" evidence="5">
    <location>
        <begin position="73"/>
        <end position="93"/>
    </location>
</feature>
<keyword evidence="4 5" id="KW-0472">Membrane</keyword>
<evidence type="ECO:0000259" key="6">
    <source>
        <dbReference type="PROSITE" id="PS50801"/>
    </source>
</evidence>
<dbReference type="AlphaFoldDB" id="D6XXC2"/>
<keyword evidence="3 5" id="KW-1133">Transmembrane helix</keyword>
<reference evidence="7" key="1">
    <citation type="submission" date="2009-10" db="EMBL/GenBank/DDBJ databases">
        <title>Complete sequence of Bacillus selenitireducens MLS10.</title>
        <authorList>
            <consortium name="US DOE Joint Genome Institute"/>
            <person name="Lucas S."/>
            <person name="Copeland A."/>
            <person name="Lapidus A."/>
            <person name="Glavina del Rio T."/>
            <person name="Dalin E."/>
            <person name="Tice H."/>
            <person name="Bruce D."/>
            <person name="Goodwin L."/>
            <person name="Pitluck S."/>
            <person name="Sims D."/>
            <person name="Brettin T."/>
            <person name="Detter J.C."/>
            <person name="Han C."/>
            <person name="Larimer F."/>
            <person name="Land M."/>
            <person name="Hauser L."/>
            <person name="Kyrpides N."/>
            <person name="Ovchinnikova G."/>
            <person name="Stolz J."/>
        </authorList>
    </citation>
    <scope>NUCLEOTIDE SEQUENCE [LARGE SCALE GENOMIC DNA]</scope>
    <source>
        <strain evidence="7">MLS10</strain>
    </source>
</reference>
<feature type="transmembrane region" description="Helical" evidence="5">
    <location>
        <begin position="132"/>
        <end position="150"/>
    </location>
</feature>
<feature type="transmembrane region" description="Helical" evidence="5">
    <location>
        <begin position="291"/>
        <end position="312"/>
    </location>
</feature>
<dbReference type="NCBIfam" id="TIGR00815">
    <property type="entry name" value="sulP"/>
    <property type="match status" value="1"/>
</dbReference>
<evidence type="ECO:0000256" key="3">
    <source>
        <dbReference type="ARBA" id="ARBA00022989"/>
    </source>
</evidence>
<protein>
    <submittedName>
        <fullName evidence="7">Sulfate transporter</fullName>
    </submittedName>
</protein>
<keyword evidence="2 5" id="KW-0812">Transmembrane</keyword>
<dbReference type="InterPro" id="IPR011547">
    <property type="entry name" value="SLC26A/SulP_dom"/>
</dbReference>
<dbReference type="HOGENOM" id="CLU_003182_13_2_9"/>
<feature type="transmembrane region" description="Helical" evidence="5">
    <location>
        <begin position="50"/>
        <end position="66"/>
    </location>
</feature>
<evidence type="ECO:0000256" key="1">
    <source>
        <dbReference type="ARBA" id="ARBA00004141"/>
    </source>
</evidence>
<dbReference type="InterPro" id="IPR001902">
    <property type="entry name" value="SLC26A/SulP_fam"/>
</dbReference>
<comment type="subcellular location">
    <subcellularLocation>
        <location evidence="1">Membrane</location>
        <topology evidence="1">Multi-pass membrane protein</topology>
    </subcellularLocation>
</comment>
<dbReference type="EMBL" id="CP001791">
    <property type="protein sequence ID" value="ADH97979.1"/>
    <property type="molecule type" value="Genomic_DNA"/>
</dbReference>
<evidence type="ECO:0000256" key="4">
    <source>
        <dbReference type="ARBA" id="ARBA00023136"/>
    </source>
</evidence>
<proteinExistence type="predicted"/>
<dbReference type="GO" id="GO:0016020">
    <property type="term" value="C:membrane"/>
    <property type="evidence" value="ECO:0007669"/>
    <property type="project" value="UniProtKB-SubCell"/>
</dbReference>
<dbReference type="Proteomes" id="UP000000271">
    <property type="component" value="Chromosome"/>
</dbReference>
<feature type="domain" description="STAS" evidence="6">
    <location>
        <begin position="438"/>
        <end position="552"/>
    </location>
</feature>
<gene>
    <name evidence="7" type="ordered locus">Bsel_0441</name>
</gene>
<name>D6XXC2_BACIE</name>
<feature type="transmembrane region" description="Helical" evidence="5">
    <location>
        <begin position="250"/>
        <end position="270"/>
    </location>
</feature>
<organism evidence="7 8">
    <name type="scientific">Bacillus selenitireducens (strain ATCC 700615 / DSM 15326 / MLS10)</name>
    <dbReference type="NCBI Taxonomy" id="439292"/>
    <lineage>
        <taxon>Bacteria</taxon>
        <taxon>Bacillati</taxon>
        <taxon>Bacillota</taxon>
        <taxon>Bacilli</taxon>
        <taxon>Bacillales</taxon>
        <taxon>Bacillaceae</taxon>
        <taxon>Salisediminibacterium</taxon>
    </lineage>
</organism>
<dbReference type="KEGG" id="bse:Bsel_0441"/>
<dbReference type="Pfam" id="PF00916">
    <property type="entry name" value="Sulfate_transp"/>
    <property type="match status" value="1"/>
</dbReference>
<evidence type="ECO:0000313" key="7">
    <source>
        <dbReference type="EMBL" id="ADH97979.1"/>
    </source>
</evidence>
<dbReference type="CDD" id="cd07042">
    <property type="entry name" value="STAS_SulP_like_sulfate_transporter"/>
    <property type="match status" value="1"/>
</dbReference>
<feature type="transmembrane region" description="Helical" evidence="5">
    <location>
        <begin position="203"/>
        <end position="220"/>
    </location>
</feature>
<dbReference type="OrthoDB" id="9771198at2"/>
<dbReference type="SUPFAM" id="SSF52091">
    <property type="entry name" value="SpoIIaa-like"/>
    <property type="match status" value="1"/>
</dbReference>
<accession>D6XXC2</accession>
<sequence>MQQWFPLWQQLQHYDLKSDLKGDLNAALIVAIMLIPQGMAYAMLAGLPPVMGLYASTVPLFIYALMGTSRQLAVGPVAMVSLLIFTGVSGLAEPGSAEYISYVILLALMTGVIQLLLGVLKLGVITKFISHAVISGFTSAAAIVIGFSQLNHLLGMDLGDSKNVFVIAGTVVARFTEIDPLTLSLGVGGMLILIVAKKKIPKIPAPLFVVVLAIGLVQVFNLHDQGVRIVGDIPGGLPGITVPDVSVDTMLILIPTALTIAIIGFVESYAMAKVISTKEKYPISADAELRALGAANVGAGFFSGFPVTGGFSRSAVNYESGARTGMASVFTGLFIVLTLLFFTSWFYYLPRAILAAIILVAVYGLIDFKEAKHLFQVKKVDGITLIVTFMATLVIGIEMGILIGILFSLGVFIYRSAKPHMAELGYVKGMDDYLNIERFPEAETFDDVLMIRIDAPIYFANMAYIEEHLRERMIEHSHLKHVVIDFSGVNDMDAVALDEFDEWLDYHRSEGVHFYFVLVRGPVRDLFARYGWTDAHHDEFCYHSVQEALTDLKKIG</sequence>
<keyword evidence="8" id="KW-1185">Reference proteome</keyword>
<evidence type="ECO:0000256" key="2">
    <source>
        <dbReference type="ARBA" id="ARBA00022692"/>
    </source>
</evidence>
<dbReference type="Pfam" id="PF01740">
    <property type="entry name" value="STAS"/>
    <property type="match status" value="1"/>
</dbReference>
<dbReference type="InterPro" id="IPR002645">
    <property type="entry name" value="STAS_dom"/>
</dbReference>
<feature type="transmembrane region" description="Helical" evidence="5">
    <location>
        <begin position="178"/>
        <end position="196"/>
    </location>
</feature>
<feature type="transmembrane region" description="Helical" evidence="5">
    <location>
        <begin position="324"/>
        <end position="342"/>
    </location>
</feature>
<dbReference type="STRING" id="439292.Bsel_0441"/>